<feature type="transmembrane region" description="Helical" evidence="1">
    <location>
        <begin position="104"/>
        <end position="122"/>
    </location>
</feature>
<keyword evidence="1" id="KW-1133">Transmembrane helix</keyword>
<dbReference type="Proteomes" id="UP000215059">
    <property type="component" value="Unassembled WGS sequence"/>
</dbReference>
<keyword evidence="1" id="KW-0472">Membrane</keyword>
<sequence length="195" mass="22212">MQYVRYLLMNKIFLSLMLVINIAGTIYGYIWYEYQLRDTPLRYLLFVPDSPTASLFFVAVLAGFLFGRNSGLIQALAAVSLFKYGIWAVGMNIAGSFTGEPLNWINYMLIFSHLGMAVEGLLYAPYYQIKNIHLAAAAVVVLHNDIIDYVFGMMPRYPALEGYEQIIGYATFWLSLASVVIVWLCVQRQRKITHP</sequence>
<dbReference type="InterPro" id="IPR009845">
    <property type="entry name" value="DUF1405"/>
</dbReference>
<comment type="caution">
    <text evidence="2">The sequence shown here is derived from an EMBL/GenBank/DDBJ whole genome shotgun (WGS) entry which is preliminary data.</text>
</comment>
<dbReference type="RefSeq" id="WP_094250502.1">
    <property type="nucleotide sequence ID" value="NZ_JBHLXL010000001.1"/>
</dbReference>
<dbReference type="OrthoDB" id="152213at2"/>
<evidence type="ECO:0000313" key="2">
    <source>
        <dbReference type="EMBL" id="OYD58541.1"/>
    </source>
</evidence>
<feature type="transmembrane region" description="Helical" evidence="1">
    <location>
        <begin position="12"/>
        <end position="32"/>
    </location>
</feature>
<evidence type="ECO:0008006" key="4">
    <source>
        <dbReference type="Google" id="ProtNLM"/>
    </source>
</evidence>
<proteinExistence type="predicted"/>
<dbReference type="Pfam" id="PF07187">
    <property type="entry name" value="DUF1405"/>
    <property type="match status" value="1"/>
</dbReference>
<reference evidence="2 3" key="1">
    <citation type="submission" date="2017-07" db="EMBL/GenBank/DDBJ databases">
        <title>Fictibacillus sp. nov. GDSW-R2A3 Genome sequencing and assembly.</title>
        <authorList>
            <person name="Mayilraj S."/>
        </authorList>
    </citation>
    <scope>NUCLEOTIDE SEQUENCE [LARGE SCALE GENOMIC DNA]</scope>
    <source>
        <strain evidence="2 3">GDSW-R2A3</strain>
    </source>
</reference>
<keyword evidence="1" id="KW-0812">Transmembrane</keyword>
<feature type="transmembrane region" description="Helical" evidence="1">
    <location>
        <begin position="52"/>
        <end position="68"/>
    </location>
</feature>
<feature type="transmembrane region" description="Helical" evidence="1">
    <location>
        <begin position="75"/>
        <end position="98"/>
    </location>
</feature>
<dbReference type="PANTHER" id="PTHR40042:SF1">
    <property type="entry name" value="DUF1405 DOMAIN-CONTAINING PROTEIN"/>
    <property type="match status" value="1"/>
</dbReference>
<organism evidence="2 3">
    <name type="scientific">Fictibacillus aquaticus</name>
    <dbReference type="NCBI Taxonomy" id="2021314"/>
    <lineage>
        <taxon>Bacteria</taxon>
        <taxon>Bacillati</taxon>
        <taxon>Bacillota</taxon>
        <taxon>Bacilli</taxon>
        <taxon>Bacillales</taxon>
        <taxon>Fictibacillaceae</taxon>
        <taxon>Fictibacillus</taxon>
    </lineage>
</organism>
<keyword evidence="3" id="KW-1185">Reference proteome</keyword>
<feature type="transmembrane region" description="Helical" evidence="1">
    <location>
        <begin position="134"/>
        <end position="154"/>
    </location>
</feature>
<accession>A0A235FB21</accession>
<dbReference type="EMBL" id="NOII01000001">
    <property type="protein sequence ID" value="OYD58541.1"/>
    <property type="molecule type" value="Genomic_DNA"/>
</dbReference>
<dbReference type="PANTHER" id="PTHR40042">
    <property type="entry name" value="HYPOTHETICAL MEMBRANE SPANNING PROTEIN"/>
    <property type="match status" value="1"/>
</dbReference>
<protein>
    <recommendedName>
        <fullName evidence="4">DUF1405 domain-containing protein</fullName>
    </recommendedName>
</protein>
<name>A0A235FB21_9BACL</name>
<gene>
    <name evidence="2" type="ORF">CGZ90_01160</name>
</gene>
<dbReference type="AlphaFoldDB" id="A0A235FB21"/>
<evidence type="ECO:0000256" key="1">
    <source>
        <dbReference type="SAM" id="Phobius"/>
    </source>
</evidence>
<feature type="transmembrane region" description="Helical" evidence="1">
    <location>
        <begin position="166"/>
        <end position="186"/>
    </location>
</feature>
<evidence type="ECO:0000313" key="3">
    <source>
        <dbReference type="Proteomes" id="UP000215059"/>
    </source>
</evidence>